<organism evidence="2 3">
    <name type="scientific">Lolium multiflorum</name>
    <name type="common">Italian ryegrass</name>
    <name type="synonym">Lolium perenne subsp. multiflorum</name>
    <dbReference type="NCBI Taxonomy" id="4521"/>
    <lineage>
        <taxon>Eukaryota</taxon>
        <taxon>Viridiplantae</taxon>
        <taxon>Streptophyta</taxon>
        <taxon>Embryophyta</taxon>
        <taxon>Tracheophyta</taxon>
        <taxon>Spermatophyta</taxon>
        <taxon>Magnoliopsida</taxon>
        <taxon>Liliopsida</taxon>
        <taxon>Poales</taxon>
        <taxon>Poaceae</taxon>
        <taxon>BOP clade</taxon>
        <taxon>Pooideae</taxon>
        <taxon>Poodae</taxon>
        <taxon>Poeae</taxon>
        <taxon>Poeae Chloroplast Group 2 (Poeae type)</taxon>
        <taxon>Loliodinae</taxon>
        <taxon>Loliinae</taxon>
        <taxon>Lolium</taxon>
    </lineage>
</organism>
<reference evidence="2" key="1">
    <citation type="submission" date="2023-07" db="EMBL/GenBank/DDBJ databases">
        <title>A chromosome-level genome assembly of Lolium multiflorum.</title>
        <authorList>
            <person name="Chen Y."/>
            <person name="Copetti D."/>
            <person name="Kolliker R."/>
            <person name="Studer B."/>
        </authorList>
    </citation>
    <scope>NUCLEOTIDE SEQUENCE</scope>
    <source>
        <strain evidence="2">02402/16</strain>
        <tissue evidence="2">Leaf</tissue>
    </source>
</reference>
<accession>A0AAD8X012</accession>
<dbReference type="Proteomes" id="UP001231189">
    <property type="component" value="Unassembled WGS sequence"/>
</dbReference>
<comment type="caution">
    <text evidence="2">The sequence shown here is derived from an EMBL/GenBank/DDBJ whole genome shotgun (WGS) entry which is preliminary data.</text>
</comment>
<evidence type="ECO:0000259" key="1">
    <source>
        <dbReference type="Pfam" id="PF13456"/>
    </source>
</evidence>
<evidence type="ECO:0000313" key="2">
    <source>
        <dbReference type="EMBL" id="KAK1687045.1"/>
    </source>
</evidence>
<dbReference type="AlphaFoldDB" id="A0AAD8X012"/>
<dbReference type="InterPro" id="IPR002156">
    <property type="entry name" value="RNaseH_domain"/>
</dbReference>
<dbReference type="GO" id="GO:0004523">
    <property type="term" value="F:RNA-DNA hybrid ribonuclease activity"/>
    <property type="evidence" value="ECO:0007669"/>
    <property type="project" value="InterPro"/>
</dbReference>
<sequence length="274" mass="30565">MAEVWDLPPDTMLKPTGSEWLIHLLLLIPDTQRVPTLMTIWRIWHAHNELTHDKPCPSIEGSRRFLVSYINSLMLIKQFPDADVIKGKMAVNPEIGFKRAGIGVDGRKKVRKKWTRPLMGETKLNTDGAFASNAAATGMVLRDHNGEVIFAACRELQQCTDPTEAEIAAIEEGIRLALQWTTLKFTVESDCAEAVELILETTPNTSACAFRINIIRELLGERDVKIVKISREANTVSHELAKLGRIQGRTDFWLSNVPQDIALAIANDCNLSVA</sequence>
<dbReference type="InterPro" id="IPR012337">
    <property type="entry name" value="RNaseH-like_sf"/>
</dbReference>
<dbReference type="SUPFAM" id="SSF53098">
    <property type="entry name" value="Ribonuclease H-like"/>
    <property type="match status" value="1"/>
</dbReference>
<protein>
    <recommendedName>
        <fullName evidence="1">RNase H type-1 domain-containing protein</fullName>
    </recommendedName>
</protein>
<dbReference type="Gene3D" id="3.30.420.10">
    <property type="entry name" value="Ribonuclease H-like superfamily/Ribonuclease H"/>
    <property type="match status" value="1"/>
</dbReference>
<feature type="domain" description="RNase H type-1" evidence="1">
    <location>
        <begin position="125"/>
        <end position="243"/>
    </location>
</feature>
<dbReference type="Pfam" id="PF13456">
    <property type="entry name" value="RVT_3"/>
    <property type="match status" value="1"/>
</dbReference>
<dbReference type="InterPro" id="IPR053151">
    <property type="entry name" value="RNase_H-like"/>
</dbReference>
<proteinExistence type="predicted"/>
<dbReference type="InterPro" id="IPR036397">
    <property type="entry name" value="RNaseH_sf"/>
</dbReference>
<keyword evidence="3" id="KW-1185">Reference proteome</keyword>
<evidence type="ECO:0000313" key="3">
    <source>
        <dbReference type="Proteomes" id="UP001231189"/>
    </source>
</evidence>
<dbReference type="EMBL" id="JAUUTY010000002">
    <property type="protein sequence ID" value="KAK1687045.1"/>
    <property type="molecule type" value="Genomic_DNA"/>
</dbReference>
<dbReference type="InterPro" id="IPR044730">
    <property type="entry name" value="RNase_H-like_dom_plant"/>
</dbReference>
<dbReference type="PANTHER" id="PTHR47723">
    <property type="entry name" value="OS05G0353850 PROTEIN"/>
    <property type="match status" value="1"/>
</dbReference>
<gene>
    <name evidence="2" type="ORF">QYE76_047893</name>
</gene>
<dbReference type="CDD" id="cd06222">
    <property type="entry name" value="RNase_H_like"/>
    <property type="match status" value="1"/>
</dbReference>
<dbReference type="PANTHER" id="PTHR47723:SF24">
    <property type="entry name" value="RNASE H TYPE-1 DOMAIN-CONTAINING PROTEIN"/>
    <property type="match status" value="1"/>
</dbReference>
<dbReference type="GO" id="GO:0003676">
    <property type="term" value="F:nucleic acid binding"/>
    <property type="evidence" value="ECO:0007669"/>
    <property type="project" value="InterPro"/>
</dbReference>
<name>A0AAD8X012_LOLMU</name>